<dbReference type="Gene3D" id="3.30.70.580">
    <property type="entry name" value="Pseudouridine synthase I, catalytic domain, N-terminal subdomain"/>
    <property type="match status" value="1"/>
</dbReference>
<evidence type="ECO:0000313" key="10">
    <source>
        <dbReference type="Proteomes" id="UP000037109"/>
    </source>
</evidence>
<sequence>MPRFKCIVTYDGTHFAGYQVQPRKRTVQGELERALKKLHKGEDIKVTASGRTDAGVHARGQVIHFDSPLNIPLGKWGIALNSLLPDDVAVLGTEQAPDDFHVRFDAKGKEYRYFVHRSSRRDPFKRHYVYQYPFALNTDSIKQAAADLIGTHDFTSFCSAKTEVEDKVRELQEIEILEEEDMLIFRFRGTGFLYNMVRILAGTLLEVGIGERDPNSMPSVILEKNRSAAGKTAPPQGLYLWKVFY</sequence>
<dbReference type="AlphaFoldDB" id="A0A0M0G7M3"/>
<dbReference type="CDD" id="cd02570">
    <property type="entry name" value="PseudoU_synth_EcTruA"/>
    <property type="match status" value="1"/>
</dbReference>
<comment type="caution">
    <text evidence="4">Lacks conserved residue(s) required for the propagation of feature annotation.</text>
</comment>
<dbReference type="RefSeq" id="WP_053433171.1">
    <property type="nucleotide sequence ID" value="NZ_LGUF01000007.1"/>
</dbReference>
<dbReference type="SUPFAM" id="SSF55120">
    <property type="entry name" value="Pseudouridine synthase"/>
    <property type="match status" value="1"/>
</dbReference>
<dbReference type="InterPro" id="IPR020094">
    <property type="entry name" value="TruA/RsuA/RluB/E/F_N"/>
</dbReference>
<dbReference type="EC" id="5.4.99.12" evidence="4"/>
<feature type="active site" description="Nucleophile" evidence="4 5">
    <location>
        <position position="53"/>
    </location>
</feature>
<proteinExistence type="inferred from homology"/>
<dbReference type="Proteomes" id="UP000037109">
    <property type="component" value="Unassembled WGS sequence"/>
</dbReference>
<organism evidence="9 10">
    <name type="scientific">Sporosarcina globispora</name>
    <name type="common">Bacillus globisporus</name>
    <dbReference type="NCBI Taxonomy" id="1459"/>
    <lineage>
        <taxon>Bacteria</taxon>
        <taxon>Bacillati</taxon>
        <taxon>Bacillota</taxon>
        <taxon>Bacilli</taxon>
        <taxon>Bacillales</taxon>
        <taxon>Caryophanaceae</taxon>
        <taxon>Sporosarcina</taxon>
    </lineage>
</organism>
<evidence type="ECO:0000313" key="9">
    <source>
        <dbReference type="EMBL" id="KON85778.1"/>
    </source>
</evidence>
<evidence type="ECO:0000256" key="1">
    <source>
        <dbReference type="ARBA" id="ARBA00009375"/>
    </source>
</evidence>
<feature type="binding site" evidence="4 6">
    <location>
        <position position="111"/>
    </location>
    <ligand>
        <name>substrate</name>
    </ligand>
</feature>
<reference evidence="10" key="1">
    <citation type="submission" date="2015-07" db="EMBL/GenBank/DDBJ databases">
        <title>Fjat-10036 dsm4.</title>
        <authorList>
            <person name="Liu B."/>
            <person name="Wang J."/>
            <person name="Zhu Y."/>
            <person name="Liu G."/>
            <person name="Chen Q."/>
            <person name="Chen Z."/>
            <person name="Lan J."/>
            <person name="Che J."/>
            <person name="Ge C."/>
            <person name="Shi H."/>
            <person name="Pan Z."/>
            <person name="Liu X."/>
        </authorList>
    </citation>
    <scope>NUCLEOTIDE SEQUENCE [LARGE SCALE GENOMIC DNA]</scope>
    <source>
        <strain evidence="10">DSM 4</strain>
    </source>
</reference>
<comment type="function">
    <text evidence="4">Formation of pseudouridine at positions 38, 39 and 40 in the anticodon stem and loop of transfer RNAs.</text>
</comment>
<dbReference type="InterPro" id="IPR020097">
    <property type="entry name" value="PsdUridine_synth_TruA_a/b_dom"/>
</dbReference>
<dbReference type="STRING" id="1459.AF332_02390"/>
<keyword evidence="2 4" id="KW-0819">tRNA processing</keyword>
<dbReference type="FunFam" id="3.30.70.580:FF:000001">
    <property type="entry name" value="tRNA pseudouridine synthase A"/>
    <property type="match status" value="1"/>
</dbReference>
<dbReference type="NCBIfam" id="TIGR00071">
    <property type="entry name" value="hisT_truA"/>
    <property type="match status" value="1"/>
</dbReference>
<comment type="similarity">
    <text evidence="1 4 7">Belongs to the tRNA pseudouridine synthase TruA family.</text>
</comment>
<dbReference type="GO" id="GO:0003723">
    <property type="term" value="F:RNA binding"/>
    <property type="evidence" value="ECO:0007669"/>
    <property type="project" value="InterPro"/>
</dbReference>
<feature type="domain" description="Pseudouridine synthase I TruA alpha/beta" evidence="8">
    <location>
        <begin position="7"/>
        <end position="105"/>
    </location>
</feature>
<comment type="caution">
    <text evidence="9">The sequence shown here is derived from an EMBL/GenBank/DDBJ whole genome shotgun (WGS) entry which is preliminary data.</text>
</comment>
<accession>A0A0M0G7M3</accession>
<dbReference type="InterPro" id="IPR020103">
    <property type="entry name" value="PsdUridine_synth_cat_dom_sf"/>
</dbReference>
<dbReference type="Pfam" id="PF01416">
    <property type="entry name" value="PseudoU_synth_1"/>
    <property type="match status" value="2"/>
</dbReference>
<dbReference type="Gene3D" id="3.30.70.660">
    <property type="entry name" value="Pseudouridine synthase I, catalytic domain, C-terminal subdomain"/>
    <property type="match status" value="1"/>
</dbReference>
<dbReference type="InterPro" id="IPR020095">
    <property type="entry name" value="PsdUridine_synth_TruA_C"/>
</dbReference>
<dbReference type="OrthoDB" id="9811823at2"/>
<gene>
    <name evidence="4" type="primary">truA</name>
    <name evidence="9" type="ORF">AF332_02390</name>
</gene>
<keyword evidence="3 4" id="KW-0413">Isomerase</keyword>
<comment type="catalytic activity">
    <reaction evidence="4 7">
        <text>uridine(38/39/40) in tRNA = pseudouridine(38/39/40) in tRNA</text>
        <dbReference type="Rhea" id="RHEA:22376"/>
        <dbReference type="Rhea" id="RHEA-COMP:10085"/>
        <dbReference type="Rhea" id="RHEA-COMP:10087"/>
        <dbReference type="ChEBI" id="CHEBI:65314"/>
        <dbReference type="ChEBI" id="CHEBI:65315"/>
        <dbReference type="EC" id="5.4.99.12"/>
    </reaction>
</comment>
<dbReference type="PANTHER" id="PTHR11142">
    <property type="entry name" value="PSEUDOURIDYLATE SYNTHASE"/>
    <property type="match status" value="1"/>
</dbReference>
<evidence type="ECO:0000256" key="7">
    <source>
        <dbReference type="RuleBase" id="RU003792"/>
    </source>
</evidence>
<protein>
    <recommendedName>
        <fullName evidence="4">tRNA pseudouridine synthase A</fullName>
        <ecNumber evidence="4">5.4.99.12</ecNumber>
    </recommendedName>
    <alternativeName>
        <fullName evidence="4">tRNA pseudouridine(38-40) synthase</fullName>
    </alternativeName>
    <alternativeName>
        <fullName evidence="4">tRNA pseudouridylate synthase I</fullName>
    </alternativeName>
    <alternativeName>
        <fullName evidence="4">tRNA-uridine isomerase I</fullName>
    </alternativeName>
</protein>
<comment type="subunit">
    <text evidence="4">Homodimer.</text>
</comment>
<evidence type="ECO:0000256" key="3">
    <source>
        <dbReference type="ARBA" id="ARBA00023235"/>
    </source>
</evidence>
<evidence type="ECO:0000256" key="4">
    <source>
        <dbReference type="HAMAP-Rule" id="MF_00171"/>
    </source>
</evidence>
<dbReference type="PANTHER" id="PTHR11142:SF0">
    <property type="entry name" value="TRNA PSEUDOURIDINE SYNTHASE-LIKE 1"/>
    <property type="match status" value="1"/>
</dbReference>
<dbReference type="PATRIC" id="fig|1459.3.peg.499"/>
<dbReference type="EMBL" id="LGUF01000007">
    <property type="protein sequence ID" value="KON85778.1"/>
    <property type="molecule type" value="Genomic_DNA"/>
</dbReference>
<keyword evidence="10" id="KW-1185">Reference proteome</keyword>
<dbReference type="HAMAP" id="MF_00171">
    <property type="entry name" value="TruA"/>
    <property type="match status" value="1"/>
</dbReference>
<evidence type="ECO:0000256" key="6">
    <source>
        <dbReference type="PIRSR" id="PIRSR001430-2"/>
    </source>
</evidence>
<dbReference type="GO" id="GO:0160147">
    <property type="term" value="F:tRNA pseudouridine(38-40) synthase activity"/>
    <property type="evidence" value="ECO:0007669"/>
    <property type="project" value="UniProtKB-EC"/>
</dbReference>
<evidence type="ECO:0000259" key="8">
    <source>
        <dbReference type="Pfam" id="PF01416"/>
    </source>
</evidence>
<name>A0A0M0G7M3_SPOGL</name>
<evidence type="ECO:0000256" key="5">
    <source>
        <dbReference type="PIRSR" id="PIRSR001430-1"/>
    </source>
</evidence>
<dbReference type="InterPro" id="IPR001406">
    <property type="entry name" value="PsdUridine_synth_TruA"/>
</dbReference>
<dbReference type="GO" id="GO:0031119">
    <property type="term" value="P:tRNA pseudouridine synthesis"/>
    <property type="evidence" value="ECO:0007669"/>
    <property type="project" value="UniProtKB-UniRule"/>
</dbReference>
<evidence type="ECO:0000256" key="2">
    <source>
        <dbReference type="ARBA" id="ARBA00022694"/>
    </source>
</evidence>
<feature type="domain" description="Pseudouridine synthase I TruA alpha/beta" evidence="8">
    <location>
        <begin position="144"/>
        <end position="245"/>
    </location>
</feature>
<dbReference type="PIRSF" id="PIRSF001430">
    <property type="entry name" value="tRNA_psdUrid_synth"/>
    <property type="match status" value="1"/>
</dbReference>